<evidence type="ECO:0000256" key="1">
    <source>
        <dbReference type="SAM" id="SignalP"/>
    </source>
</evidence>
<dbReference type="RefSeq" id="WP_090248985.1">
    <property type="nucleotide sequence ID" value="NZ_FMTL01000001.1"/>
</dbReference>
<dbReference type="AlphaFoldDB" id="A0AB37Z5P0"/>
<comment type="caution">
    <text evidence="2">The sequence shown here is derived from an EMBL/GenBank/DDBJ whole genome shotgun (WGS) entry which is preliminary data.</text>
</comment>
<reference evidence="2 3" key="1">
    <citation type="submission" date="2016-10" db="EMBL/GenBank/DDBJ databases">
        <authorList>
            <person name="Varghese N."/>
            <person name="Submissions S."/>
        </authorList>
    </citation>
    <scope>NUCLEOTIDE SEQUENCE [LARGE SCALE GENOMIC DNA]</scope>
    <source>
        <strain evidence="2 3">DSM 17833</strain>
    </source>
</reference>
<feature type="signal peptide" evidence="1">
    <location>
        <begin position="1"/>
        <end position="29"/>
    </location>
</feature>
<protein>
    <recommendedName>
        <fullName evidence="4">Type V secretory pathway, adhesin AidA</fullName>
    </recommendedName>
</protein>
<feature type="chain" id="PRO_5044332357" description="Type V secretory pathway, adhesin AidA" evidence="1">
    <location>
        <begin position="30"/>
        <end position="664"/>
    </location>
</feature>
<evidence type="ECO:0008006" key="4">
    <source>
        <dbReference type="Google" id="ProtNLM"/>
    </source>
</evidence>
<gene>
    <name evidence="2" type="ORF">SAMN05216370_1036</name>
</gene>
<keyword evidence="1" id="KW-0732">Signal</keyword>
<evidence type="ECO:0000313" key="2">
    <source>
        <dbReference type="EMBL" id="SCW41244.1"/>
    </source>
</evidence>
<dbReference type="EMBL" id="FMTL01000001">
    <property type="protein sequence ID" value="SCW41244.1"/>
    <property type="molecule type" value="Genomic_DNA"/>
</dbReference>
<dbReference type="Pfam" id="PF06980">
    <property type="entry name" value="DUF1302"/>
    <property type="match status" value="1"/>
</dbReference>
<evidence type="ECO:0000313" key="3">
    <source>
        <dbReference type="Proteomes" id="UP000242418"/>
    </source>
</evidence>
<accession>A0AB37Z5P0</accession>
<proteinExistence type="predicted"/>
<organism evidence="2 3">
    <name type="scientific">Pseudomonas peli</name>
    <dbReference type="NCBI Taxonomy" id="592361"/>
    <lineage>
        <taxon>Bacteria</taxon>
        <taxon>Pseudomonadati</taxon>
        <taxon>Pseudomonadota</taxon>
        <taxon>Gammaproteobacteria</taxon>
        <taxon>Pseudomonadales</taxon>
        <taxon>Pseudomonadaceae</taxon>
        <taxon>Pseudomonas</taxon>
    </lineage>
</organism>
<dbReference type="Proteomes" id="UP000242418">
    <property type="component" value="Unassembled WGS sequence"/>
</dbReference>
<name>A0AB37Z5P0_9PSED</name>
<sequence length="664" mass="71426">MTKTKQTWRLAKLPLAVSLASTLAAPAFGVTFNIGEIEGQFDSSMSVGSSWSVRGADPDLIGVNNGGQGLSQTSDDGHANFKKGETFSKIFKGIHDLELKYGDTGVFVRGKYWYDFELKDESRIFKDIDDSNRKEGAQASGAQILDAFVYHNYSIADQPGSVRLGKQVVSWGESTFIQNSINSINPVDAAAFRRPGAEIKEGLIPVNMFFVSQSLTENLSMEAFYQLEWDQTVVDNCGTFFSQADIVADGCDNNLRLLANNPAGAGAIRQVLTGLGRLDAMPDQNSEGFLVDRAGDRDARDDGQWGLAFRYFAEPLDTEFGLYAMNYHSRTPTFNATGAAPGIYTVATRVGRADLSPANGVQNNTALALPVVAGNSSYYLDYPEDIRLYGMSFSTTLPTGTAMSGELSYRPNAPVQLNSTDILYAGVTPLASSFDRSSADAALQTAGFLPYGNASLLSGVPGQDLKGYRRKEITQFQTTFTHFFDQVMGASRLTLVGEIGVVHVGGLEDSSDVRYGRDPIYGPGALPSTRLPNGAVVNTCTALNAATIGGALGNTGATQNVAKHCNDDGFVTSTSWGYRARAIWDYPDAIVGVNLRPSVSWSHDVDGYGPNGLFTEGAKAVSLGLDADYQNTYTASLAYTDFFGGKYNTSIDRDFVALSFGVNF</sequence>
<keyword evidence="3" id="KW-1185">Reference proteome</keyword>
<dbReference type="InterPro" id="IPR010727">
    <property type="entry name" value="DUF1302"/>
</dbReference>